<evidence type="ECO:0000259" key="12">
    <source>
        <dbReference type="PROSITE" id="PS50259"/>
    </source>
</evidence>
<keyword evidence="6 13" id="KW-0675">Receptor</keyword>
<keyword evidence="4" id="KW-0297">G-protein coupled receptor</keyword>
<keyword evidence="8" id="KW-0807">Transducer</keyword>
<feature type="transmembrane region" description="Helical" evidence="10">
    <location>
        <begin position="402"/>
        <end position="422"/>
    </location>
</feature>
<proteinExistence type="predicted"/>
<feature type="transmembrane region" description="Helical" evidence="10">
    <location>
        <begin position="532"/>
        <end position="554"/>
    </location>
</feature>
<evidence type="ECO:0000256" key="6">
    <source>
        <dbReference type="ARBA" id="ARBA00023170"/>
    </source>
</evidence>
<dbReference type="CDD" id="cd15047">
    <property type="entry name" value="7tmC_GABA-B-like"/>
    <property type="match status" value="1"/>
</dbReference>
<dbReference type="SUPFAM" id="SSF53822">
    <property type="entry name" value="Periplasmic binding protein-like I"/>
    <property type="match status" value="1"/>
</dbReference>
<feature type="domain" description="G-protein coupled receptors family 3 profile" evidence="12">
    <location>
        <begin position="395"/>
        <end position="585"/>
    </location>
</feature>
<feature type="region of interest" description="Disordered" evidence="9">
    <location>
        <begin position="731"/>
        <end position="775"/>
    </location>
</feature>
<keyword evidence="2 10" id="KW-0812">Transmembrane</keyword>
<organism evidence="13 14">
    <name type="scientific">Seminavis robusta</name>
    <dbReference type="NCBI Taxonomy" id="568900"/>
    <lineage>
        <taxon>Eukaryota</taxon>
        <taxon>Sar</taxon>
        <taxon>Stramenopiles</taxon>
        <taxon>Ochrophyta</taxon>
        <taxon>Bacillariophyta</taxon>
        <taxon>Bacillariophyceae</taxon>
        <taxon>Bacillariophycidae</taxon>
        <taxon>Naviculales</taxon>
        <taxon>Naviculaceae</taxon>
        <taxon>Seminavis</taxon>
    </lineage>
</organism>
<keyword evidence="14" id="KW-1185">Reference proteome</keyword>
<dbReference type="PANTHER" id="PTHR10519:SF20">
    <property type="entry name" value="G-PROTEIN COUPLED RECEPTOR 156-RELATED"/>
    <property type="match status" value="1"/>
</dbReference>
<feature type="transmembrane region" description="Helical" evidence="10">
    <location>
        <begin position="443"/>
        <end position="464"/>
    </location>
</feature>
<reference evidence="13" key="1">
    <citation type="submission" date="2020-06" db="EMBL/GenBank/DDBJ databases">
        <authorList>
            <consortium name="Plant Systems Biology data submission"/>
        </authorList>
    </citation>
    <scope>NUCLEOTIDE SEQUENCE</scope>
    <source>
        <strain evidence="13">D6</strain>
    </source>
</reference>
<evidence type="ECO:0000256" key="11">
    <source>
        <dbReference type="SAM" id="SignalP"/>
    </source>
</evidence>
<dbReference type="InterPro" id="IPR028082">
    <property type="entry name" value="Peripla_BP_I"/>
</dbReference>
<feature type="transmembrane region" description="Helical" evidence="10">
    <location>
        <begin position="495"/>
        <end position="511"/>
    </location>
</feature>
<dbReference type="AlphaFoldDB" id="A0A9N8DSU6"/>
<sequence length="775" mass="84743">MLSLLCGGVAFLLLSLPSTAYKFALCPKSVDNPFFDASRDGCFDRARTLGVECLYVGPNVFEKTGSLQASMVQELMDSMDDLDGLSISIRGAEFMRPVIAEAVARGIPVVTFDADDPGSERASYIGTDNYFFGEQLAKTLVQIRPEPGTFGIITDTPTNIVDRERGVRDVLLREGWTEVQESPQYEEGSGELAIDQMRYLSTIYPDITAIIPVMGAPMFLEDKWKELVQEFRNVTFVVADGLPVQLNLLSQNYAHGLVAQLPYEMGARSVDSLLALKKAMEERETTTMPYDVLEDFQGTNCLSHLQIPLVLPELKVDQNHLGNLSIIGFTLFAVIFVTAVGFAVWAWSNRTLAVVRISQPGFLVMVALGALVMGATMLPLSFDDSRAQHNELRGTVMCMSVPWLAFLGFTITFSALLAKTWRINQLFMNSGQFQRVQVTAGQVARPFLLLFAANTIVLTVWTILDPLRYVRLDMEGTDAWNRVLATYGSCQSNNAVPYMSVLGALNLLVLAKANWQAYRARNIKSEFSEAHYIGVTMASMLQATLIGVPLLFLVRDMPQAFYLTLVFMIFTVTMVILLLIFVPKVAFTKRFKIRSRKSQKRIIAESIADSSRYLPGSSGNLGPGRRVSNVSFPDGVRNRGKPQLENTSVQDFIEAARNGHVSDVESGGYASGGRAQGSGSEDSLIGLGSSKGDDEEIDSAARWRASMELAKGIGLAGLTASGVALDTTCTTSVTTQPVHPEASDEDSATGSTREEFRSEPLSVPSSPSSPKEPIS</sequence>
<evidence type="ECO:0000256" key="4">
    <source>
        <dbReference type="ARBA" id="ARBA00023040"/>
    </source>
</evidence>
<dbReference type="Gene3D" id="3.40.50.2300">
    <property type="match status" value="2"/>
</dbReference>
<feature type="compositionally biased region" description="Low complexity" evidence="9">
    <location>
        <begin position="759"/>
        <end position="775"/>
    </location>
</feature>
<feature type="chain" id="PRO_5040111377" evidence="11">
    <location>
        <begin position="21"/>
        <end position="775"/>
    </location>
</feature>
<protein>
    <submittedName>
        <fullName evidence="13">Acid type B receptor subunit 2</fullName>
    </submittedName>
</protein>
<feature type="transmembrane region" description="Helical" evidence="10">
    <location>
        <begin position="560"/>
        <end position="587"/>
    </location>
</feature>
<feature type="region of interest" description="Disordered" evidence="9">
    <location>
        <begin position="663"/>
        <end position="694"/>
    </location>
</feature>
<feature type="region of interest" description="Disordered" evidence="9">
    <location>
        <begin position="615"/>
        <end position="644"/>
    </location>
</feature>
<evidence type="ECO:0000256" key="5">
    <source>
        <dbReference type="ARBA" id="ARBA00023136"/>
    </source>
</evidence>
<evidence type="ECO:0000313" key="13">
    <source>
        <dbReference type="EMBL" id="CAB9508413.1"/>
    </source>
</evidence>
<dbReference type="Proteomes" id="UP001153069">
    <property type="component" value="Unassembled WGS sequence"/>
</dbReference>
<dbReference type="GO" id="GO:0038039">
    <property type="term" value="C:G protein-coupled receptor heterodimeric complex"/>
    <property type="evidence" value="ECO:0007669"/>
    <property type="project" value="TreeGrafter"/>
</dbReference>
<dbReference type="EMBL" id="CAICTM010000345">
    <property type="protein sequence ID" value="CAB9508413.1"/>
    <property type="molecule type" value="Genomic_DNA"/>
</dbReference>
<keyword evidence="3 10" id="KW-1133">Transmembrane helix</keyword>
<name>A0A9N8DSU6_9STRA</name>
<evidence type="ECO:0000256" key="3">
    <source>
        <dbReference type="ARBA" id="ARBA00022989"/>
    </source>
</evidence>
<evidence type="ECO:0000256" key="10">
    <source>
        <dbReference type="SAM" id="Phobius"/>
    </source>
</evidence>
<dbReference type="GO" id="GO:0004965">
    <property type="term" value="F:G protein-coupled GABA receptor activity"/>
    <property type="evidence" value="ECO:0007669"/>
    <property type="project" value="InterPro"/>
</dbReference>
<evidence type="ECO:0000313" key="14">
    <source>
        <dbReference type="Proteomes" id="UP001153069"/>
    </source>
</evidence>
<dbReference type="PROSITE" id="PS50259">
    <property type="entry name" value="G_PROTEIN_RECEP_F3_4"/>
    <property type="match status" value="1"/>
</dbReference>
<evidence type="ECO:0000256" key="9">
    <source>
        <dbReference type="SAM" id="MobiDB-lite"/>
    </source>
</evidence>
<dbReference type="Pfam" id="PF13407">
    <property type="entry name" value="Peripla_BP_4"/>
    <property type="match status" value="1"/>
</dbReference>
<evidence type="ECO:0000256" key="8">
    <source>
        <dbReference type="ARBA" id="ARBA00023224"/>
    </source>
</evidence>
<evidence type="ECO:0000256" key="2">
    <source>
        <dbReference type="ARBA" id="ARBA00022692"/>
    </source>
</evidence>
<evidence type="ECO:0000256" key="1">
    <source>
        <dbReference type="ARBA" id="ARBA00004141"/>
    </source>
</evidence>
<dbReference type="OrthoDB" id="48903at2759"/>
<feature type="transmembrane region" description="Helical" evidence="10">
    <location>
        <begin position="360"/>
        <end position="382"/>
    </location>
</feature>
<comment type="caution">
    <text evidence="13">The sequence shown here is derived from an EMBL/GenBank/DDBJ whole genome shotgun (WGS) entry which is preliminary data.</text>
</comment>
<dbReference type="InterPro" id="IPR017978">
    <property type="entry name" value="GPCR_3_C"/>
</dbReference>
<accession>A0A9N8DSU6</accession>
<keyword evidence="5 10" id="KW-0472">Membrane</keyword>
<keyword evidence="7" id="KW-0325">Glycoprotein</keyword>
<gene>
    <name evidence="13" type="ORF">SEMRO_346_G122700.1</name>
</gene>
<keyword evidence="11" id="KW-0732">Signal</keyword>
<feature type="transmembrane region" description="Helical" evidence="10">
    <location>
        <begin position="324"/>
        <end position="348"/>
    </location>
</feature>
<dbReference type="InterPro" id="IPR002455">
    <property type="entry name" value="GPCR3_GABA-B"/>
</dbReference>
<dbReference type="PANTHER" id="PTHR10519">
    <property type="entry name" value="GABA-B RECEPTOR"/>
    <property type="match status" value="1"/>
</dbReference>
<evidence type="ECO:0000256" key="7">
    <source>
        <dbReference type="ARBA" id="ARBA00023180"/>
    </source>
</evidence>
<comment type="subcellular location">
    <subcellularLocation>
        <location evidence="1">Membrane</location>
        <topology evidence="1">Multi-pass membrane protein</topology>
    </subcellularLocation>
</comment>
<feature type="signal peptide" evidence="11">
    <location>
        <begin position="1"/>
        <end position="20"/>
    </location>
</feature>
<dbReference type="Pfam" id="PF00003">
    <property type="entry name" value="7tm_3"/>
    <property type="match status" value="1"/>
</dbReference>
<dbReference type="InterPro" id="IPR025997">
    <property type="entry name" value="SBP_2_dom"/>
</dbReference>